<keyword evidence="2" id="KW-0695">RNA-directed DNA polymerase</keyword>
<protein>
    <submittedName>
        <fullName evidence="2">Reverse transcriptase</fullName>
    </submittedName>
</protein>
<dbReference type="PANTHER" id="PTHR46148:SF44">
    <property type="entry name" value="GAG-POL POLYPROTEIN"/>
    <property type="match status" value="1"/>
</dbReference>
<dbReference type="Pfam" id="PF24626">
    <property type="entry name" value="SH3_Tf2-1"/>
    <property type="match status" value="1"/>
</dbReference>
<evidence type="ECO:0000313" key="2">
    <source>
        <dbReference type="EMBL" id="KAA3484352.1"/>
    </source>
</evidence>
<keyword evidence="3" id="KW-1185">Reference proteome</keyword>
<proteinExistence type="predicted"/>
<dbReference type="PANTHER" id="PTHR46148">
    <property type="entry name" value="CHROMO DOMAIN-CONTAINING PROTEIN"/>
    <property type="match status" value="1"/>
</dbReference>
<evidence type="ECO:0000259" key="1">
    <source>
        <dbReference type="Pfam" id="PF24626"/>
    </source>
</evidence>
<organism evidence="2 3">
    <name type="scientific">Gossypium australe</name>
    <dbReference type="NCBI Taxonomy" id="47621"/>
    <lineage>
        <taxon>Eukaryota</taxon>
        <taxon>Viridiplantae</taxon>
        <taxon>Streptophyta</taxon>
        <taxon>Embryophyta</taxon>
        <taxon>Tracheophyta</taxon>
        <taxon>Spermatophyta</taxon>
        <taxon>Magnoliopsida</taxon>
        <taxon>eudicotyledons</taxon>
        <taxon>Gunneridae</taxon>
        <taxon>Pentapetalae</taxon>
        <taxon>rosids</taxon>
        <taxon>malvids</taxon>
        <taxon>Malvales</taxon>
        <taxon>Malvaceae</taxon>
        <taxon>Malvoideae</taxon>
        <taxon>Gossypium</taxon>
    </lineage>
</organism>
<feature type="domain" description="Tf2-1-like SH3-like" evidence="1">
    <location>
        <begin position="51"/>
        <end position="88"/>
    </location>
</feature>
<accession>A0A5B6WU38</accession>
<reference evidence="3" key="1">
    <citation type="journal article" date="2019" name="Plant Biotechnol. J.">
        <title>Genome sequencing of the Australian wild diploid species Gossypium australe highlights disease resistance and delayed gland morphogenesis.</title>
        <authorList>
            <person name="Cai Y."/>
            <person name="Cai X."/>
            <person name="Wang Q."/>
            <person name="Wang P."/>
            <person name="Zhang Y."/>
            <person name="Cai C."/>
            <person name="Xu Y."/>
            <person name="Wang K."/>
            <person name="Zhou Z."/>
            <person name="Wang C."/>
            <person name="Geng S."/>
            <person name="Li B."/>
            <person name="Dong Q."/>
            <person name="Hou Y."/>
            <person name="Wang H."/>
            <person name="Ai P."/>
            <person name="Liu Z."/>
            <person name="Yi F."/>
            <person name="Sun M."/>
            <person name="An G."/>
            <person name="Cheng J."/>
            <person name="Zhang Y."/>
            <person name="Shi Q."/>
            <person name="Xie Y."/>
            <person name="Shi X."/>
            <person name="Chang Y."/>
            <person name="Huang F."/>
            <person name="Chen Y."/>
            <person name="Hong S."/>
            <person name="Mi L."/>
            <person name="Sun Q."/>
            <person name="Zhang L."/>
            <person name="Zhou B."/>
            <person name="Peng R."/>
            <person name="Zhang X."/>
            <person name="Liu F."/>
        </authorList>
    </citation>
    <scope>NUCLEOTIDE SEQUENCE [LARGE SCALE GENOMIC DNA]</scope>
    <source>
        <strain evidence="3">cv. PA1801</strain>
    </source>
</reference>
<sequence>MAPYEALYRCKCRTPLCWTMLGENKDHLRATSDQQKSYSDLKRKDIELTIGDRVFLKVSPWKKVLRFGCKGKLSPMFIGPYRIIKRVTSRVGSYPRRFSCVHVERNQIPLTKVLWMNHDSNKATWELEDSMR</sequence>
<dbReference type="EMBL" id="SMMG02000002">
    <property type="protein sequence ID" value="KAA3484352.1"/>
    <property type="molecule type" value="Genomic_DNA"/>
</dbReference>
<comment type="caution">
    <text evidence="2">The sequence shown here is derived from an EMBL/GenBank/DDBJ whole genome shotgun (WGS) entry which is preliminary data.</text>
</comment>
<dbReference type="GO" id="GO:0003964">
    <property type="term" value="F:RNA-directed DNA polymerase activity"/>
    <property type="evidence" value="ECO:0007669"/>
    <property type="project" value="UniProtKB-KW"/>
</dbReference>
<evidence type="ECO:0000313" key="3">
    <source>
        <dbReference type="Proteomes" id="UP000325315"/>
    </source>
</evidence>
<dbReference type="OrthoDB" id="1909122at2759"/>
<dbReference type="Proteomes" id="UP000325315">
    <property type="component" value="Unassembled WGS sequence"/>
</dbReference>
<keyword evidence="2" id="KW-0548">Nucleotidyltransferase</keyword>
<dbReference type="AlphaFoldDB" id="A0A5B6WU38"/>
<gene>
    <name evidence="2" type="ORF">EPI10_006441</name>
</gene>
<keyword evidence="2" id="KW-0808">Transferase</keyword>
<name>A0A5B6WU38_9ROSI</name>
<dbReference type="InterPro" id="IPR056924">
    <property type="entry name" value="SH3_Tf2-1"/>
</dbReference>